<keyword evidence="4 8" id="KW-0547">Nucleotide-binding</keyword>
<dbReference type="eggNOG" id="COG0367">
    <property type="taxonomic scope" value="Bacteria"/>
</dbReference>
<dbReference type="EMBL" id="CP002629">
    <property type="protein sequence ID" value="AEB08802.1"/>
    <property type="molecule type" value="Genomic_DNA"/>
</dbReference>
<dbReference type="Pfam" id="PF13537">
    <property type="entry name" value="GATase_7"/>
    <property type="match status" value="1"/>
</dbReference>
<keyword evidence="10" id="KW-0436">Ligase</keyword>
<dbReference type="InterPro" id="IPR006426">
    <property type="entry name" value="Asn_synth_AEB"/>
</dbReference>
<evidence type="ECO:0000256" key="6">
    <source>
        <dbReference type="ARBA" id="ARBA00022962"/>
    </source>
</evidence>
<keyword evidence="6" id="KW-0315">Glutamine amidotransferase</keyword>
<protein>
    <recommendedName>
        <fullName evidence="3">asparagine synthase (glutamine-hydrolyzing)</fullName>
        <ecNumber evidence="3">6.3.5.4</ecNumber>
    </recommendedName>
</protein>
<dbReference type="RefSeq" id="WP_013705915.1">
    <property type="nucleotide sequence ID" value="NC_015388.1"/>
</dbReference>
<dbReference type="Gene3D" id="3.40.50.620">
    <property type="entry name" value="HUPs"/>
    <property type="match status" value="2"/>
</dbReference>
<evidence type="ECO:0000313" key="10">
    <source>
        <dbReference type="EMBL" id="AEB08802.1"/>
    </source>
</evidence>
<dbReference type="Gene3D" id="3.60.20.10">
    <property type="entry name" value="Glutamine Phosphoribosylpyrophosphate, subunit 1, domain 1"/>
    <property type="match status" value="1"/>
</dbReference>
<dbReference type="HOGENOM" id="CLU_014658_3_3_7"/>
<dbReference type="OrthoDB" id="9763290at2"/>
<evidence type="ECO:0000256" key="3">
    <source>
        <dbReference type="ARBA" id="ARBA00012737"/>
    </source>
</evidence>
<dbReference type="SUPFAM" id="SSF52402">
    <property type="entry name" value="Adenine nucleotide alpha hydrolases-like"/>
    <property type="match status" value="1"/>
</dbReference>
<dbReference type="Pfam" id="PF00733">
    <property type="entry name" value="Asn_synthase"/>
    <property type="match status" value="2"/>
</dbReference>
<dbReference type="CDD" id="cd00712">
    <property type="entry name" value="AsnB"/>
    <property type="match status" value="1"/>
</dbReference>
<dbReference type="SUPFAM" id="SSF56235">
    <property type="entry name" value="N-terminal nucleophile aminohydrolases (Ntn hydrolases)"/>
    <property type="match status" value="1"/>
</dbReference>
<evidence type="ECO:0000313" key="11">
    <source>
        <dbReference type="Proteomes" id="UP000000483"/>
    </source>
</evidence>
<organism evidence="10 11">
    <name type="scientific">Desulfobacca acetoxidans (strain ATCC 700848 / DSM 11109 / ASRB2)</name>
    <dbReference type="NCBI Taxonomy" id="880072"/>
    <lineage>
        <taxon>Bacteria</taxon>
        <taxon>Pseudomonadati</taxon>
        <taxon>Thermodesulfobacteriota</taxon>
        <taxon>Desulfobaccia</taxon>
        <taxon>Desulfobaccales</taxon>
        <taxon>Desulfobaccaceae</taxon>
        <taxon>Desulfobacca</taxon>
    </lineage>
</organism>
<proteinExistence type="inferred from homology"/>
<dbReference type="AlphaFoldDB" id="F2NH31"/>
<reference evidence="11" key="2">
    <citation type="submission" date="2011-03" db="EMBL/GenBank/DDBJ databases">
        <title>The complete genome of Desulfobacca acetoxidans DSM 11109.</title>
        <authorList>
            <consortium name="US DOE Joint Genome Institute (JGI-PGF)"/>
            <person name="Lucas S."/>
            <person name="Copeland A."/>
            <person name="Lapidus A."/>
            <person name="Bruce D."/>
            <person name="Goodwin L."/>
            <person name="Pitluck S."/>
            <person name="Peters L."/>
            <person name="Kyrpides N."/>
            <person name="Mavromatis K."/>
            <person name="Ivanova N."/>
            <person name="Ovchinnikova G."/>
            <person name="Teshima H."/>
            <person name="Detter J.C."/>
            <person name="Han C."/>
            <person name="Land M."/>
            <person name="Hauser L."/>
            <person name="Markowitz V."/>
            <person name="Cheng J.-F."/>
            <person name="Hugenholtz P."/>
            <person name="Woyke T."/>
            <person name="Wu D."/>
            <person name="Spring S."/>
            <person name="Schueler E."/>
            <person name="Brambilla E."/>
            <person name="Klenk H.-P."/>
            <person name="Eisen J.A."/>
        </authorList>
    </citation>
    <scope>NUCLEOTIDE SEQUENCE [LARGE SCALE GENOMIC DNA]</scope>
    <source>
        <strain evidence="11">ATCC 700848 / DSM 11109 / ASRB2</strain>
    </source>
</reference>
<feature type="domain" description="Glutamine amidotransferase type-2" evidence="9">
    <location>
        <begin position="2"/>
        <end position="213"/>
    </location>
</feature>
<dbReference type="InterPro" id="IPR029055">
    <property type="entry name" value="Ntn_hydrolases_N"/>
</dbReference>
<keyword evidence="11" id="KW-1185">Reference proteome</keyword>
<dbReference type="GO" id="GO:0005524">
    <property type="term" value="F:ATP binding"/>
    <property type="evidence" value="ECO:0007669"/>
    <property type="project" value="UniProtKB-KW"/>
</dbReference>
<dbReference type="InterPro" id="IPR033738">
    <property type="entry name" value="AsnB_N"/>
</dbReference>
<dbReference type="InterPro" id="IPR051786">
    <property type="entry name" value="ASN_synthetase/amidase"/>
</dbReference>
<evidence type="ECO:0000256" key="8">
    <source>
        <dbReference type="PIRSR" id="PIRSR001589-2"/>
    </source>
</evidence>
<dbReference type="Proteomes" id="UP000000483">
    <property type="component" value="Chromosome"/>
</dbReference>
<dbReference type="PANTHER" id="PTHR43284:SF1">
    <property type="entry name" value="ASPARAGINE SYNTHETASE"/>
    <property type="match status" value="1"/>
</dbReference>
<gene>
    <name evidence="10" type="ordered locus">Desac_0932</name>
</gene>
<comment type="similarity">
    <text evidence="2">Belongs to the asparagine synthetase family.</text>
</comment>
<dbReference type="GO" id="GO:0006529">
    <property type="term" value="P:asparagine biosynthetic process"/>
    <property type="evidence" value="ECO:0007669"/>
    <property type="project" value="InterPro"/>
</dbReference>
<comment type="pathway">
    <text evidence="1">Amino-acid biosynthesis; L-asparagine biosynthesis; L-asparagine from L-aspartate (L-Gln route): step 1/1.</text>
</comment>
<dbReference type="GO" id="GO:0004066">
    <property type="term" value="F:asparagine synthase (glutamine-hydrolyzing) activity"/>
    <property type="evidence" value="ECO:0007669"/>
    <property type="project" value="UniProtKB-EC"/>
</dbReference>
<dbReference type="InterPro" id="IPR014729">
    <property type="entry name" value="Rossmann-like_a/b/a_fold"/>
</dbReference>
<dbReference type="PROSITE" id="PS51278">
    <property type="entry name" value="GATASE_TYPE_2"/>
    <property type="match status" value="1"/>
</dbReference>
<evidence type="ECO:0000256" key="2">
    <source>
        <dbReference type="ARBA" id="ARBA00005752"/>
    </source>
</evidence>
<evidence type="ECO:0000259" key="9">
    <source>
        <dbReference type="PROSITE" id="PS51278"/>
    </source>
</evidence>
<feature type="binding site" evidence="8">
    <location>
        <position position="100"/>
    </location>
    <ligand>
        <name>L-glutamine</name>
        <dbReference type="ChEBI" id="CHEBI:58359"/>
    </ligand>
</feature>
<name>F2NH31_DESAR</name>
<evidence type="ECO:0000256" key="7">
    <source>
        <dbReference type="ARBA" id="ARBA00048741"/>
    </source>
</evidence>
<reference evidence="10 11" key="1">
    <citation type="journal article" date="2011" name="Stand. Genomic Sci.">
        <title>Complete genome sequence of the acetate-degrading sulfate reducer Desulfobacca acetoxidans type strain (ASRB2).</title>
        <authorList>
            <person name="Goker M."/>
            <person name="Teshima H."/>
            <person name="Lapidus A."/>
            <person name="Nolan M."/>
            <person name="Lucas S."/>
            <person name="Hammon N."/>
            <person name="Deshpande S."/>
            <person name="Cheng J.F."/>
            <person name="Tapia R."/>
            <person name="Han C."/>
            <person name="Goodwin L."/>
            <person name="Pitluck S."/>
            <person name="Huntemann M."/>
            <person name="Liolios K."/>
            <person name="Ivanova N."/>
            <person name="Pagani I."/>
            <person name="Mavromatis K."/>
            <person name="Ovchinikova G."/>
            <person name="Pati A."/>
            <person name="Chen A."/>
            <person name="Palaniappan K."/>
            <person name="Land M."/>
            <person name="Hauser L."/>
            <person name="Brambilla E.M."/>
            <person name="Rohde M."/>
            <person name="Spring S."/>
            <person name="Detter J.C."/>
            <person name="Woyke T."/>
            <person name="Bristow J."/>
            <person name="Eisen J.A."/>
            <person name="Markowitz V."/>
            <person name="Hugenholtz P."/>
            <person name="Kyrpides N.C."/>
            <person name="Klenk H.P."/>
        </authorList>
    </citation>
    <scope>NUCLEOTIDE SEQUENCE [LARGE SCALE GENOMIC DNA]</scope>
    <source>
        <strain evidence="11">ATCC 700848 / DSM 11109 / ASRB2</strain>
    </source>
</reference>
<dbReference type="PIRSF" id="PIRSF001589">
    <property type="entry name" value="Asn_synthetase_glu-h"/>
    <property type="match status" value="1"/>
</dbReference>
<dbReference type="KEGG" id="dao:Desac_0932"/>
<keyword evidence="5 8" id="KW-0067">ATP-binding</keyword>
<dbReference type="InterPro" id="IPR001962">
    <property type="entry name" value="Asn_synthase"/>
</dbReference>
<evidence type="ECO:0000256" key="4">
    <source>
        <dbReference type="ARBA" id="ARBA00022741"/>
    </source>
</evidence>
<dbReference type="PANTHER" id="PTHR43284">
    <property type="entry name" value="ASPARAGINE SYNTHETASE (GLUTAMINE-HYDROLYZING)"/>
    <property type="match status" value="1"/>
</dbReference>
<dbReference type="InterPro" id="IPR017932">
    <property type="entry name" value="GATase_2_dom"/>
</dbReference>
<dbReference type="EC" id="6.3.5.4" evidence="3"/>
<feature type="binding site" evidence="8">
    <location>
        <position position="293"/>
    </location>
    <ligand>
        <name>ATP</name>
        <dbReference type="ChEBI" id="CHEBI:30616"/>
    </ligand>
</feature>
<accession>F2NH31</accession>
<comment type="catalytic activity">
    <reaction evidence="7">
        <text>L-aspartate + L-glutamine + ATP + H2O = L-asparagine + L-glutamate + AMP + diphosphate + H(+)</text>
        <dbReference type="Rhea" id="RHEA:12228"/>
        <dbReference type="ChEBI" id="CHEBI:15377"/>
        <dbReference type="ChEBI" id="CHEBI:15378"/>
        <dbReference type="ChEBI" id="CHEBI:29985"/>
        <dbReference type="ChEBI" id="CHEBI:29991"/>
        <dbReference type="ChEBI" id="CHEBI:30616"/>
        <dbReference type="ChEBI" id="CHEBI:33019"/>
        <dbReference type="ChEBI" id="CHEBI:58048"/>
        <dbReference type="ChEBI" id="CHEBI:58359"/>
        <dbReference type="ChEBI" id="CHEBI:456215"/>
        <dbReference type="EC" id="6.3.5.4"/>
    </reaction>
</comment>
<evidence type="ECO:0000256" key="1">
    <source>
        <dbReference type="ARBA" id="ARBA00005187"/>
    </source>
</evidence>
<evidence type="ECO:0000256" key="5">
    <source>
        <dbReference type="ARBA" id="ARBA00022840"/>
    </source>
</evidence>
<sequence length="642" mass="71765">MNGILGYLRLDGAPVAKTKLAVMQQAMAYWGVDGSTEWSDGPVGLGCQFCFCTPEETEKSFPYHDPERGWVLTAGAFLDNREDLIAELGLSAPEGRVLSDTRLIHRAYERWGEECIHHLLGDWHFALWDLKNRRLFLARDHHGNTGICYIQGPGFFAFASSRKALLALPEVPRVPNLLRLAQTLTSWPGDGILTAHAGIYRLPPAHYLIIEAGEVKIKRYWFAENAPRVYFPREEDYLEAFLEHYDRAVRARLRSTTAISATLSGGLDSGSVCALAARALAQQGQRLSAFTSVPLEDTSPYTLKHRFGDESAFAQATADQAGNIDLTRIRAAEVSPLAGIDRMLQVHDEPGHAAGNYFWIIALLDRVREHGFRVLLTGQGGNATVSWTGGAVNLWPYLGSGQLSRFRQKFLDLQQRQGLSLFAGVKRFLAGPLVLPILSRLEYGLCPNGPVFLPYSAIHPRWAQSLHLDRLMRAQGHDPYFNTDYNPLATRYRIIQPGRWPGGGLWGESSGAFGLETRDPTLDKRLLEFCLGIPDIYHSAEGSNRAVLRRAFRDLLPDLVRLNRRRGLQAADICRRLRDQATDIEEALQDLERHNLAPAILDLPKMRRVLRSIQQGTTRKNSSEAGTILLRGLGVGIFLQRF</sequence>
<dbReference type="STRING" id="880072.Desac_0932"/>